<dbReference type="InterPro" id="IPR011010">
    <property type="entry name" value="DNA_brk_join_enz"/>
</dbReference>
<proteinExistence type="predicted"/>
<evidence type="ECO:0000259" key="1">
    <source>
        <dbReference type="Pfam" id="PF20172"/>
    </source>
</evidence>
<feature type="domain" description="DUF6538" evidence="1">
    <location>
        <begin position="11"/>
        <end position="67"/>
    </location>
</feature>
<organism evidence="2 3">
    <name type="scientific">Rhodovulum iodosum</name>
    <dbReference type="NCBI Taxonomy" id="68291"/>
    <lineage>
        <taxon>Bacteria</taxon>
        <taxon>Pseudomonadati</taxon>
        <taxon>Pseudomonadota</taxon>
        <taxon>Alphaproteobacteria</taxon>
        <taxon>Rhodobacterales</taxon>
        <taxon>Paracoccaceae</taxon>
        <taxon>Rhodovulum</taxon>
    </lineage>
</organism>
<dbReference type="Proteomes" id="UP001560019">
    <property type="component" value="Unassembled WGS sequence"/>
</dbReference>
<dbReference type="RefSeq" id="WP_125403639.1">
    <property type="nucleotide sequence ID" value="NZ_JBEHHI010000003.1"/>
</dbReference>
<reference evidence="2 3" key="1">
    <citation type="submission" date="2024-06" db="EMBL/GenBank/DDBJ databases">
        <title>Genome of Rhodovulum iodosum, a marine photoferrotroph.</title>
        <authorList>
            <person name="Bianchini G."/>
            <person name="Nikeleit V."/>
            <person name="Kappler A."/>
            <person name="Bryce C."/>
            <person name="Sanchez-Baracaldo P."/>
        </authorList>
    </citation>
    <scope>NUCLEOTIDE SEQUENCE [LARGE SCALE GENOMIC DNA]</scope>
    <source>
        <strain evidence="2 3">UT/N1</strain>
    </source>
</reference>
<evidence type="ECO:0000313" key="3">
    <source>
        <dbReference type="Proteomes" id="UP001560019"/>
    </source>
</evidence>
<gene>
    <name evidence="2" type="ORF">Ga0609869_003336</name>
</gene>
<name>A0ABV3XY61_9RHOB</name>
<dbReference type="EMBL" id="JBEHHI010000003">
    <property type="protein sequence ID" value="MEX5729983.1"/>
    <property type="molecule type" value="Genomic_DNA"/>
</dbReference>
<dbReference type="Pfam" id="PF20172">
    <property type="entry name" value="DUF6538"/>
    <property type="match status" value="1"/>
</dbReference>
<accession>A0ABV3XY61</accession>
<evidence type="ECO:0000313" key="2">
    <source>
        <dbReference type="EMBL" id="MEX5729983.1"/>
    </source>
</evidence>
<dbReference type="SUPFAM" id="SSF56349">
    <property type="entry name" value="DNA breaking-rejoining enzymes"/>
    <property type="match status" value="1"/>
</dbReference>
<sequence>MAYDITVPFSFTKNGIYYFERRVPRDVQRHYDTRKITYSLRTRSVKVAAPRARRAAVQLDDFWYHLRVKDAELPGKHRLRLASGGEASQAPESVSDTVKLSEAVAIYLRLKGQGRPVIFHRAAERSCGYVIDVCGDKDLRAHSKADANGFRVALVKRGLTGSSIARIFGPVRSIVNFAASELGVTMTNPFGSVYFDRRAGVKHRVPLPTDALRAVQRECKRLDDDLRWVVALVSDTGMRLAEAAGLLREDIVLDGECPEGFLMRAATSRPPTSRRGPHRKTFRKPEVRCKIDERPLRVAPRKPGPGSGRSSVFHVFVTLPKSHGPCGPVPWCGVKPDW</sequence>
<comment type="caution">
    <text evidence="2">The sequence shown here is derived from an EMBL/GenBank/DDBJ whole genome shotgun (WGS) entry which is preliminary data.</text>
</comment>
<keyword evidence="3" id="KW-1185">Reference proteome</keyword>
<protein>
    <submittedName>
        <fullName evidence="2">Integrase</fullName>
    </submittedName>
</protein>
<dbReference type="InterPro" id="IPR046668">
    <property type="entry name" value="DUF6538"/>
</dbReference>